<keyword evidence="2" id="KW-1185">Reference proteome</keyword>
<dbReference type="InterPro" id="IPR029032">
    <property type="entry name" value="AhpD-like"/>
</dbReference>
<evidence type="ECO:0000313" key="1">
    <source>
        <dbReference type="EMBL" id="GHO82902.1"/>
    </source>
</evidence>
<reference evidence="1 2" key="1">
    <citation type="journal article" date="2021" name="Int. J. Syst. Evol. Microbiol.">
        <title>Reticulibacter mediterranei gen. nov., sp. nov., within the new family Reticulibacteraceae fam. nov., and Ktedonospora formicarum gen. nov., sp. nov., Ktedonobacter robiniae sp. nov., Dictyobacter formicarum sp. nov. and Dictyobacter arantiisoli sp. nov., belonging to the class Ktedonobacteria.</title>
        <authorList>
            <person name="Yabe S."/>
            <person name="Zheng Y."/>
            <person name="Wang C.M."/>
            <person name="Sakai Y."/>
            <person name="Abe K."/>
            <person name="Yokota A."/>
            <person name="Donadio S."/>
            <person name="Cavaletti L."/>
            <person name="Monciardini P."/>
        </authorList>
    </citation>
    <scope>NUCLEOTIDE SEQUENCE [LARGE SCALE GENOMIC DNA]</scope>
    <source>
        <strain evidence="1 2">SOSP1-9</strain>
    </source>
</reference>
<organism evidence="1 2">
    <name type="scientific">Dictyobacter formicarum</name>
    <dbReference type="NCBI Taxonomy" id="2778368"/>
    <lineage>
        <taxon>Bacteria</taxon>
        <taxon>Bacillati</taxon>
        <taxon>Chloroflexota</taxon>
        <taxon>Ktedonobacteria</taxon>
        <taxon>Ktedonobacterales</taxon>
        <taxon>Dictyobacteraceae</taxon>
        <taxon>Dictyobacter</taxon>
    </lineage>
</organism>
<dbReference type="EMBL" id="BNJJ01000002">
    <property type="protein sequence ID" value="GHO82902.1"/>
    <property type="molecule type" value="Genomic_DNA"/>
</dbReference>
<name>A0ABQ3V9T8_9CHLR</name>
<sequence>MFNPDKKTTNPVFNQIRHYFGFVPPVFVAVKADHDLLHALWQQTRAMYINNPLPPVLKEKFFLYISYSCDMPYDLRSHCIMLKKYGVSESEIVALLQTPLPTAQQIDQHVQQLRAIPETLDNWPKNDKSLELMFFACIVHLFLYHTHASAGCRKELQRLLGKRYMFLVALFNYIHTCHRWIGANPEIYKEKDKQIINSFDTAFGDATRLHTVINEQFERAHRQHQLTEQDLHTRVRPSGLRCQKQSKSELIWGIEQPALW</sequence>
<gene>
    <name evidence="1" type="ORF">KSZ_09080</name>
</gene>
<evidence type="ECO:0000313" key="2">
    <source>
        <dbReference type="Proteomes" id="UP000635565"/>
    </source>
</evidence>
<dbReference type="Gene3D" id="1.20.1290.10">
    <property type="entry name" value="AhpD-like"/>
    <property type="match status" value="1"/>
</dbReference>
<accession>A0ABQ3V9T8</accession>
<protein>
    <submittedName>
        <fullName evidence="1">Uncharacterized protein</fullName>
    </submittedName>
</protein>
<comment type="caution">
    <text evidence="1">The sequence shown here is derived from an EMBL/GenBank/DDBJ whole genome shotgun (WGS) entry which is preliminary data.</text>
</comment>
<proteinExistence type="predicted"/>
<dbReference type="SUPFAM" id="SSF69118">
    <property type="entry name" value="AhpD-like"/>
    <property type="match status" value="1"/>
</dbReference>
<dbReference type="Proteomes" id="UP000635565">
    <property type="component" value="Unassembled WGS sequence"/>
</dbReference>
<dbReference type="RefSeq" id="WP_201360541.1">
    <property type="nucleotide sequence ID" value="NZ_BNJJ01000002.1"/>
</dbReference>